<keyword evidence="2" id="KW-0732">Signal</keyword>
<feature type="region of interest" description="Disordered" evidence="1">
    <location>
        <begin position="33"/>
        <end position="90"/>
    </location>
</feature>
<reference evidence="3 4" key="1">
    <citation type="submission" date="2024-10" db="EMBL/GenBank/DDBJ databases">
        <authorList>
            <person name="Kim D."/>
        </authorList>
    </citation>
    <scope>NUCLEOTIDE SEQUENCE [LARGE SCALE GENOMIC DNA]</scope>
    <source>
        <strain evidence="3">BH-2024</strain>
    </source>
</reference>
<name>A0ABD2I0C9_9BILA</name>
<accession>A0ABD2I0C9</accession>
<protein>
    <submittedName>
        <fullName evidence="3">Uncharacterized protein</fullName>
    </submittedName>
</protein>
<feature type="compositionally biased region" description="Low complexity" evidence="1">
    <location>
        <begin position="53"/>
        <end position="74"/>
    </location>
</feature>
<evidence type="ECO:0000313" key="4">
    <source>
        <dbReference type="Proteomes" id="UP001620626"/>
    </source>
</evidence>
<evidence type="ECO:0000256" key="2">
    <source>
        <dbReference type="SAM" id="SignalP"/>
    </source>
</evidence>
<gene>
    <name evidence="3" type="ORF">niasHT_037787</name>
</gene>
<dbReference type="Proteomes" id="UP001620626">
    <property type="component" value="Unassembled WGS sequence"/>
</dbReference>
<dbReference type="EMBL" id="JBICBT010001377">
    <property type="protein sequence ID" value="KAL3070811.1"/>
    <property type="molecule type" value="Genomic_DNA"/>
</dbReference>
<evidence type="ECO:0000256" key="1">
    <source>
        <dbReference type="SAM" id="MobiDB-lite"/>
    </source>
</evidence>
<keyword evidence="4" id="KW-1185">Reference proteome</keyword>
<sequence>MVLFALLPAQLMLIVAAVCLVIITQCCGCGQKNTEEPQTPAEPQGAEASAKPTGQSAAPGGTSAAGGTSAVGQQPAEASKKSLAPAGTASTVPSAYAAPGAGDGYGHDIAEVSSACCRSVGTGHRLAEIGRRRSHVAEVSRRRSRVAEVSSACWRSVGTEHRLAEIGRRRNHVAEVSRRRNHVAEVGSWRSRVAEGLNNHRTAQEQDALQPASMMFINSDQKLF</sequence>
<organism evidence="3 4">
    <name type="scientific">Heterodera trifolii</name>
    <dbReference type="NCBI Taxonomy" id="157864"/>
    <lineage>
        <taxon>Eukaryota</taxon>
        <taxon>Metazoa</taxon>
        <taxon>Ecdysozoa</taxon>
        <taxon>Nematoda</taxon>
        <taxon>Chromadorea</taxon>
        <taxon>Rhabditida</taxon>
        <taxon>Tylenchina</taxon>
        <taxon>Tylenchomorpha</taxon>
        <taxon>Tylenchoidea</taxon>
        <taxon>Heteroderidae</taxon>
        <taxon>Heteroderinae</taxon>
        <taxon>Heterodera</taxon>
    </lineage>
</organism>
<evidence type="ECO:0000313" key="3">
    <source>
        <dbReference type="EMBL" id="KAL3070811.1"/>
    </source>
</evidence>
<feature type="signal peptide" evidence="2">
    <location>
        <begin position="1"/>
        <end position="17"/>
    </location>
</feature>
<proteinExistence type="predicted"/>
<feature type="chain" id="PRO_5044771759" evidence="2">
    <location>
        <begin position="18"/>
        <end position="224"/>
    </location>
</feature>
<dbReference type="AlphaFoldDB" id="A0ABD2I0C9"/>
<comment type="caution">
    <text evidence="3">The sequence shown here is derived from an EMBL/GenBank/DDBJ whole genome shotgun (WGS) entry which is preliminary data.</text>
</comment>